<name>A0A1I8ATD2_9BILA</name>
<evidence type="ECO:0000313" key="1">
    <source>
        <dbReference type="Proteomes" id="UP000095287"/>
    </source>
</evidence>
<dbReference type="Proteomes" id="UP000095287">
    <property type="component" value="Unplaced"/>
</dbReference>
<accession>A0A1I8ATD2</accession>
<sequence>MLERPKTVLFLYFRFPSHRPITVCNAVLLPMKRTLSVVHNLNADVRNRHLLPFRAFSSPSSHHVTLTRLLFLHATIWQPHYRGVRSALLLFRSYVGPLPFIFSAREVPLVVGLYSKHPGTARITYADVRQKG</sequence>
<dbReference type="WBParaSite" id="L893_g8979.t1">
    <property type="protein sequence ID" value="L893_g8979.t1"/>
    <property type="gene ID" value="L893_g8979"/>
</dbReference>
<evidence type="ECO:0000313" key="2">
    <source>
        <dbReference type="WBParaSite" id="L893_g8979.t1"/>
    </source>
</evidence>
<protein>
    <submittedName>
        <fullName evidence="2">Transmembrane protein</fullName>
    </submittedName>
</protein>
<proteinExistence type="predicted"/>
<keyword evidence="1" id="KW-1185">Reference proteome</keyword>
<organism evidence="1 2">
    <name type="scientific">Steinernema glaseri</name>
    <dbReference type="NCBI Taxonomy" id="37863"/>
    <lineage>
        <taxon>Eukaryota</taxon>
        <taxon>Metazoa</taxon>
        <taxon>Ecdysozoa</taxon>
        <taxon>Nematoda</taxon>
        <taxon>Chromadorea</taxon>
        <taxon>Rhabditida</taxon>
        <taxon>Tylenchina</taxon>
        <taxon>Panagrolaimomorpha</taxon>
        <taxon>Strongyloidoidea</taxon>
        <taxon>Steinernematidae</taxon>
        <taxon>Steinernema</taxon>
    </lineage>
</organism>
<dbReference type="AlphaFoldDB" id="A0A1I8ATD2"/>
<reference evidence="2" key="1">
    <citation type="submission" date="2016-11" db="UniProtKB">
        <authorList>
            <consortium name="WormBaseParasite"/>
        </authorList>
    </citation>
    <scope>IDENTIFICATION</scope>
</reference>